<dbReference type="Pfam" id="PF07366">
    <property type="entry name" value="SnoaL"/>
    <property type="match status" value="1"/>
</dbReference>
<dbReference type="SUPFAM" id="SSF54427">
    <property type="entry name" value="NTF2-like"/>
    <property type="match status" value="1"/>
</dbReference>
<organism evidence="1 2">
    <name type="scientific">Paractinoplanes pyxinae</name>
    <dbReference type="NCBI Taxonomy" id="2997416"/>
    <lineage>
        <taxon>Bacteria</taxon>
        <taxon>Bacillati</taxon>
        <taxon>Actinomycetota</taxon>
        <taxon>Actinomycetes</taxon>
        <taxon>Micromonosporales</taxon>
        <taxon>Micromonosporaceae</taxon>
        <taxon>Paractinoplanes</taxon>
    </lineage>
</organism>
<dbReference type="Proteomes" id="UP001151002">
    <property type="component" value="Unassembled WGS sequence"/>
</dbReference>
<comment type="caution">
    <text evidence="1">The sequence shown here is derived from an EMBL/GenBank/DDBJ whole genome shotgun (WGS) entry which is preliminary data.</text>
</comment>
<reference evidence="1" key="1">
    <citation type="submission" date="2022-11" db="EMBL/GenBank/DDBJ databases">
        <authorList>
            <person name="Somphong A."/>
            <person name="Phongsopitanun W."/>
        </authorList>
    </citation>
    <scope>NUCLEOTIDE SEQUENCE</scope>
    <source>
        <strain evidence="1">Pm04-4</strain>
    </source>
</reference>
<proteinExistence type="predicted"/>
<gene>
    <name evidence="1" type="ORF">OWR29_44105</name>
</gene>
<dbReference type="EMBL" id="JAPNTZ010000023">
    <property type="protein sequence ID" value="MCY1145026.1"/>
    <property type="molecule type" value="Genomic_DNA"/>
</dbReference>
<evidence type="ECO:0000313" key="2">
    <source>
        <dbReference type="Proteomes" id="UP001151002"/>
    </source>
</evidence>
<accession>A0ABT4BES9</accession>
<dbReference type="RefSeq" id="WP_267569617.1">
    <property type="nucleotide sequence ID" value="NZ_JAPNTZ010000023.1"/>
</dbReference>
<name>A0ABT4BES9_9ACTN</name>
<dbReference type="InterPro" id="IPR009959">
    <property type="entry name" value="Cyclase_SnoaL-like"/>
</dbReference>
<dbReference type="Gene3D" id="3.10.450.50">
    <property type="match status" value="1"/>
</dbReference>
<keyword evidence="2" id="KW-1185">Reference proteome</keyword>
<evidence type="ECO:0000313" key="1">
    <source>
        <dbReference type="EMBL" id="MCY1145026.1"/>
    </source>
</evidence>
<dbReference type="InterPro" id="IPR032710">
    <property type="entry name" value="NTF2-like_dom_sf"/>
</dbReference>
<sequence>MALEETYRAYLQALNERRLGDLAEFVHDTLSYNGEQLTRGEYADLIARDLDAAPDLFYNARIVVATETQVACRILFETTPRGEFLGFAAAGTRLTFAEHVFYEFADKRIKAVTSLIDRHAIQTQLGR</sequence>
<protein>
    <submittedName>
        <fullName evidence="1">Ester cyclase</fullName>
    </submittedName>
</protein>